<reference evidence="3" key="1">
    <citation type="journal article" date="2019" name="Int. J. Syst. Evol. Microbiol.">
        <title>The Global Catalogue of Microorganisms (GCM) 10K type strain sequencing project: providing services to taxonomists for standard genome sequencing and annotation.</title>
        <authorList>
            <consortium name="The Broad Institute Genomics Platform"/>
            <consortium name="The Broad Institute Genome Sequencing Center for Infectious Disease"/>
            <person name="Wu L."/>
            <person name="Ma J."/>
        </authorList>
    </citation>
    <scope>NUCLEOTIDE SEQUENCE [LARGE SCALE GENOMIC DNA]</scope>
    <source>
        <strain evidence="3">CCUG 56401</strain>
    </source>
</reference>
<keyword evidence="3" id="KW-1185">Reference proteome</keyword>
<gene>
    <name evidence="2" type="ORF">ACFQ16_22075</name>
</gene>
<dbReference type="EMBL" id="JBHTIW010000021">
    <property type="protein sequence ID" value="MFD0922442.1"/>
    <property type="molecule type" value="Genomic_DNA"/>
</dbReference>
<dbReference type="RefSeq" id="WP_263251312.1">
    <property type="nucleotide sequence ID" value="NZ_BAABLT010000016.1"/>
</dbReference>
<accession>A0ABW3FVM6</accession>
<sequence length="73" mass="7566">MRKPFGGTGPYRSADRAPLLVAVPVGGCTPRVDITGRGDLRAWSHRVNPDVAARAAMHPAAGGTVPDLPRPGP</sequence>
<comment type="caution">
    <text evidence="2">The sequence shown here is derived from an EMBL/GenBank/DDBJ whole genome shotgun (WGS) entry which is preliminary data.</text>
</comment>
<evidence type="ECO:0000313" key="3">
    <source>
        <dbReference type="Proteomes" id="UP001597018"/>
    </source>
</evidence>
<organism evidence="2 3">
    <name type="scientific">Saccharopolyspora rosea</name>
    <dbReference type="NCBI Taxonomy" id="524884"/>
    <lineage>
        <taxon>Bacteria</taxon>
        <taxon>Bacillati</taxon>
        <taxon>Actinomycetota</taxon>
        <taxon>Actinomycetes</taxon>
        <taxon>Pseudonocardiales</taxon>
        <taxon>Pseudonocardiaceae</taxon>
        <taxon>Saccharopolyspora</taxon>
    </lineage>
</organism>
<feature type="region of interest" description="Disordered" evidence="1">
    <location>
        <begin position="54"/>
        <end position="73"/>
    </location>
</feature>
<name>A0ABW3FVM6_9PSEU</name>
<proteinExistence type="predicted"/>
<protein>
    <submittedName>
        <fullName evidence="2">Uncharacterized protein</fullName>
    </submittedName>
</protein>
<evidence type="ECO:0000313" key="2">
    <source>
        <dbReference type="EMBL" id="MFD0922442.1"/>
    </source>
</evidence>
<evidence type="ECO:0000256" key="1">
    <source>
        <dbReference type="SAM" id="MobiDB-lite"/>
    </source>
</evidence>
<dbReference type="Proteomes" id="UP001597018">
    <property type="component" value="Unassembled WGS sequence"/>
</dbReference>